<feature type="domain" description="DUF5117" evidence="3">
    <location>
        <begin position="120"/>
        <end position="305"/>
    </location>
</feature>
<sequence>MHLHIPKAGGAIAALTAFFFLTLSTTIRAQNIDTAAIKAMVAGKKDTAKSKIKPYKEVVPATAKTSKGFFLIHKVDDRWLAEIPDSLLGRDILVVTRIVKGPTGYYNLLKALAGALSYAGDAINQSVIRFERLTDDKVFLRSVSYIEHSDDSSANGLHQNVQDNNVQPIEAAFPVKAVNEAGKSVVIDLTDFINSESEVLYFNAQLKPFLGLAGLAADRSFIQNIKAFPMNIEIKTVRTYNGAPGTGVHSYELNSSVVLLPSNPMRSRPADLRIGLFYDSYIDFDADPQAVRPGNHIWRWRMEPKPEDQERYLRGELVEPAKPIVIYIDPETPKKWVPYLIQGINDWQSAFEKAGFKNAIVGKEAPVGDSTWSMEDARHSVLLYHASPIENANGPSIKDPRTGEILETHINWFHNVMQLLYNWYFIQAAAVDPRARHPHFDDSLMGTLIRFVSSHEVGHTLGMQHNFGASSTVAVDSLRSKAWVDAHGHTPSIMDYARFDYVAQPEDGIDENGLFPHIGDYDKWTINWGYRWLPATISAEAEKDTLNAWIVRQLASGPQYFYGAQTNPFNPMGNPNNPDPRDQSEDLGDDAMKASEYGIRNLKRIEPHLMEWTMDRHDDYGKLEAMYSALVGQYARYMGHVLKNIGGEMITPKLPDQQGPVIAYPGKEKQQRAMAFLNTQLFTTPTWLIDEKLYSLGVGDFDHVAKIQTAVIDGLIEPSRIHQLLQQEEALGSKAYTVTGMLHDLQSGLFSELADGKPIDAHRRMIQKYYVNKLVVMLGADTSVRREVQSTSDGFTSIKTSAKALAASIKQAMPRYPAGVMHEHLTDLYDRLEGTLKPRN</sequence>
<reference evidence="5" key="2">
    <citation type="submission" date="2020-09" db="EMBL/GenBank/DDBJ databases">
        <authorList>
            <person name="Sun Q."/>
            <person name="Zhou Y."/>
        </authorList>
    </citation>
    <scope>NUCLEOTIDE SEQUENCE</scope>
    <source>
        <strain evidence="5">CGMCC 1.15448</strain>
    </source>
</reference>
<dbReference type="PANTHER" id="PTHR38478">
    <property type="entry name" value="PEPTIDASE M1A AND M12B"/>
    <property type="match status" value="1"/>
</dbReference>
<comment type="caution">
    <text evidence="5">The sequence shown here is derived from an EMBL/GenBank/DDBJ whole genome shotgun (WGS) entry which is preliminary data.</text>
</comment>
<dbReference type="InterPro" id="IPR032534">
    <property type="entry name" value="EcxA_zinc-bd"/>
</dbReference>
<dbReference type="Pfam" id="PF17162">
    <property type="entry name" value="DUF5118"/>
    <property type="match status" value="1"/>
</dbReference>
<dbReference type="AlphaFoldDB" id="A0A8J2UDU5"/>
<evidence type="ECO:0000259" key="3">
    <source>
        <dbReference type="Pfam" id="PF17148"/>
    </source>
</evidence>
<dbReference type="PANTHER" id="PTHR38478:SF1">
    <property type="entry name" value="ZINC DEPENDENT METALLOPROTEASE DOMAIN LIPOPROTEIN"/>
    <property type="match status" value="1"/>
</dbReference>
<dbReference type="CDD" id="cd04276">
    <property type="entry name" value="ZnMc_MMP_like_2"/>
    <property type="match status" value="1"/>
</dbReference>
<evidence type="ECO:0000259" key="4">
    <source>
        <dbReference type="Pfam" id="PF17162"/>
    </source>
</evidence>
<evidence type="ECO:0000256" key="1">
    <source>
        <dbReference type="SAM" id="MobiDB-lite"/>
    </source>
</evidence>
<evidence type="ECO:0000259" key="2">
    <source>
        <dbReference type="Pfam" id="PF16313"/>
    </source>
</evidence>
<dbReference type="Pfam" id="PF17148">
    <property type="entry name" value="DUF5117"/>
    <property type="match status" value="1"/>
</dbReference>
<dbReference type="InterPro" id="IPR033428">
    <property type="entry name" value="DUF5118"/>
</dbReference>
<accession>A0A8J2UDU5</accession>
<feature type="domain" description="EcxA zinc-binding" evidence="2">
    <location>
        <begin position="439"/>
        <end position="754"/>
    </location>
</feature>
<gene>
    <name evidence="5" type="ORF">GCM10011511_27170</name>
</gene>
<dbReference type="InterPro" id="IPR033413">
    <property type="entry name" value="DUF5117"/>
</dbReference>
<dbReference type="Pfam" id="PF16313">
    <property type="entry name" value="DUF4953"/>
    <property type="match status" value="1"/>
</dbReference>
<feature type="region of interest" description="Disordered" evidence="1">
    <location>
        <begin position="566"/>
        <end position="588"/>
    </location>
</feature>
<dbReference type="SUPFAM" id="SSF55486">
    <property type="entry name" value="Metalloproteases ('zincins'), catalytic domain"/>
    <property type="match status" value="1"/>
</dbReference>
<protein>
    <submittedName>
        <fullName evidence="5">Glutaminyl-tRNA synthetase</fullName>
    </submittedName>
</protein>
<keyword evidence="6" id="KW-1185">Reference proteome</keyword>
<evidence type="ECO:0000313" key="6">
    <source>
        <dbReference type="Proteomes" id="UP000607559"/>
    </source>
</evidence>
<reference evidence="5" key="1">
    <citation type="journal article" date="2014" name="Int. J. Syst. Evol. Microbiol.">
        <title>Complete genome sequence of Corynebacterium casei LMG S-19264T (=DSM 44701T), isolated from a smear-ripened cheese.</title>
        <authorList>
            <consortium name="US DOE Joint Genome Institute (JGI-PGF)"/>
            <person name="Walter F."/>
            <person name="Albersmeier A."/>
            <person name="Kalinowski J."/>
            <person name="Ruckert C."/>
        </authorList>
    </citation>
    <scope>NUCLEOTIDE SEQUENCE</scope>
    <source>
        <strain evidence="5">CGMCC 1.15448</strain>
    </source>
</reference>
<feature type="compositionally biased region" description="Low complexity" evidence="1">
    <location>
        <begin position="567"/>
        <end position="576"/>
    </location>
</feature>
<name>A0A8J2UDU5_9BACT</name>
<organism evidence="5 6">
    <name type="scientific">Puia dinghuensis</name>
    <dbReference type="NCBI Taxonomy" id="1792502"/>
    <lineage>
        <taxon>Bacteria</taxon>
        <taxon>Pseudomonadati</taxon>
        <taxon>Bacteroidota</taxon>
        <taxon>Chitinophagia</taxon>
        <taxon>Chitinophagales</taxon>
        <taxon>Chitinophagaceae</taxon>
        <taxon>Puia</taxon>
    </lineage>
</organism>
<dbReference type="Proteomes" id="UP000607559">
    <property type="component" value="Unassembled WGS sequence"/>
</dbReference>
<feature type="domain" description="DUF5118" evidence="4">
    <location>
        <begin position="52"/>
        <end position="101"/>
    </location>
</feature>
<dbReference type="InterPro" id="IPR034032">
    <property type="entry name" value="Zn_MMP-like_bac"/>
</dbReference>
<proteinExistence type="predicted"/>
<dbReference type="EMBL" id="BMJC01000003">
    <property type="protein sequence ID" value="GGB02458.1"/>
    <property type="molecule type" value="Genomic_DNA"/>
</dbReference>
<evidence type="ECO:0000313" key="5">
    <source>
        <dbReference type="EMBL" id="GGB02458.1"/>
    </source>
</evidence>
<dbReference type="RefSeq" id="WP_188932509.1">
    <property type="nucleotide sequence ID" value="NZ_BMJC01000003.1"/>
</dbReference>